<dbReference type="OrthoDB" id="549185at2759"/>
<dbReference type="AlphaFoldDB" id="A0A835XNS3"/>
<feature type="region of interest" description="Disordered" evidence="1">
    <location>
        <begin position="371"/>
        <end position="398"/>
    </location>
</feature>
<organism evidence="2 3">
    <name type="scientific">Edaphochlamys debaryana</name>
    <dbReference type="NCBI Taxonomy" id="47281"/>
    <lineage>
        <taxon>Eukaryota</taxon>
        <taxon>Viridiplantae</taxon>
        <taxon>Chlorophyta</taxon>
        <taxon>core chlorophytes</taxon>
        <taxon>Chlorophyceae</taxon>
        <taxon>CS clade</taxon>
        <taxon>Chlamydomonadales</taxon>
        <taxon>Chlamydomonadales incertae sedis</taxon>
        <taxon>Edaphochlamys</taxon>
    </lineage>
</organism>
<reference evidence="2" key="1">
    <citation type="journal article" date="2020" name="bioRxiv">
        <title>Comparative genomics of Chlamydomonas.</title>
        <authorList>
            <person name="Craig R.J."/>
            <person name="Hasan A.R."/>
            <person name="Ness R.W."/>
            <person name="Keightley P.D."/>
        </authorList>
    </citation>
    <scope>NUCLEOTIDE SEQUENCE</scope>
    <source>
        <strain evidence="2">CCAP 11/70</strain>
    </source>
</reference>
<evidence type="ECO:0000313" key="3">
    <source>
        <dbReference type="Proteomes" id="UP000612055"/>
    </source>
</evidence>
<feature type="compositionally biased region" description="Low complexity" evidence="1">
    <location>
        <begin position="386"/>
        <end position="398"/>
    </location>
</feature>
<proteinExistence type="predicted"/>
<feature type="compositionally biased region" description="Low complexity" evidence="1">
    <location>
        <begin position="189"/>
        <end position="209"/>
    </location>
</feature>
<feature type="compositionally biased region" description="Pro residues" evidence="1">
    <location>
        <begin position="326"/>
        <end position="337"/>
    </location>
</feature>
<name>A0A835XNS3_9CHLO</name>
<comment type="caution">
    <text evidence="2">The sequence shown here is derived from an EMBL/GenBank/DDBJ whole genome shotgun (WGS) entry which is preliminary data.</text>
</comment>
<sequence>MQRNSHAQAQVQTHDPHLLHEDDFSAVEMSGQYSMGNIVAYRSMDPSSMPTEVLTVESLPLSHDDAPFPAPAYDMSYDSSGRPITPLPRPTVHRVRVSSYSHATPLAHDIEASLIRGGKLLLELPDEPSAVACLLSALGHASSKLQAAGLATALDPVYDTAAFLHGNGNGGGSGASSALSSMDQPGPRSSAASAHGNASNGSGGSPSASHDGHPACRRHVESGYSLCARAVPIPPPSAAPTAGYTVGTSIGQEVVRAGPSTNVHALLPALLRAILRDGLVTVRCNWIDEDIVLESWSDEDEAPGDFVTAAAAAATARQAASASAAPPRPQVPMPSPMDYPDGGDLVAAVTAAVAAQAAVTAAAAASAHTSTHIAHGHAHGSGSGGPSPLSSGSWSPTSSFERDLPAGSLVSVPCVLRAIFKLDRQLRGLDLGGLVVLPHSFSTRSARGSNAPMLHLDVVIA</sequence>
<evidence type="ECO:0000256" key="1">
    <source>
        <dbReference type="SAM" id="MobiDB-lite"/>
    </source>
</evidence>
<evidence type="ECO:0000313" key="2">
    <source>
        <dbReference type="EMBL" id="KAG2487443.1"/>
    </source>
</evidence>
<dbReference type="EMBL" id="JAEHOE010000097">
    <property type="protein sequence ID" value="KAG2487443.1"/>
    <property type="molecule type" value="Genomic_DNA"/>
</dbReference>
<feature type="region of interest" description="Disordered" evidence="1">
    <location>
        <begin position="318"/>
        <end position="339"/>
    </location>
</feature>
<feature type="region of interest" description="Disordered" evidence="1">
    <location>
        <begin position="172"/>
        <end position="215"/>
    </location>
</feature>
<keyword evidence="3" id="KW-1185">Reference proteome</keyword>
<gene>
    <name evidence="2" type="ORF">HYH03_014010</name>
</gene>
<protein>
    <submittedName>
        <fullName evidence="2">Uncharacterized protein</fullName>
    </submittedName>
</protein>
<dbReference type="Proteomes" id="UP000612055">
    <property type="component" value="Unassembled WGS sequence"/>
</dbReference>
<accession>A0A835XNS3</accession>